<comment type="caution">
    <text evidence="1">The sequence shown here is derived from an EMBL/GenBank/DDBJ whole genome shotgun (WGS) entry which is preliminary data.</text>
</comment>
<dbReference type="GO" id="GO:0120241">
    <property type="term" value="F:2-iminobutanoate/2-iminopropanoate deaminase"/>
    <property type="evidence" value="ECO:0007669"/>
    <property type="project" value="UniProtKB-EC"/>
</dbReference>
<gene>
    <name evidence="1" type="ORF">BJ993_002103</name>
</gene>
<dbReference type="PANTHER" id="PTHR11803">
    <property type="entry name" value="2-IMINOBUTANOATE/2-IMINOPROPANOATE DEAMINASE RIDA"/>
    <property type="match status" value="1"/>
</dbReference>
<sequence length="154" mass="17373">MTDPTPSIEEVQLRPSAIFAPVGYPFPLRRGVASGRLLAVSGQFGQVDFRLVGGGLEAQVRQALRNVASVVGEHRLRMSDVIKTTIYLADIDDFDRMNRVYLEFFDQDRLPARTTAGVRLPFGALVEIEAWARRPGPLRRALQTWVERRATHER</sequence>
<dbReference type="RefSeq" id="WP_218864670.1">
    <property type="nucleotide sequence ID" value="NZ_JACBZM010000001.1"/>
</dbReference>
<dbReference type="EC" id="3.5.99.10" evidence="1"/>
<organism evidence="1 2">
    <name type="scientific">Nocardioides aromaticivorans</name>
    <dbReference type="NCBI Taxonomy" id="200618"/>
    <lineage>
        <taxon>Bacteria</taxon>
        <taxon>Bacillati</taxon>
        <taxon>Actinomycetota</taxon>
        <taxon>Actinomycetes</taxon>
        <taxon>Propionibacteriales</taxon>
        <taxon>Nocardioidaceae</taxon>
        <taxon>Nocardioides</taxon>
    </lineage>
</organism>
<dbReference type="AlphaFoldDB" id="A0A7Y9ZIM3"/>
<keyword evidence="1" id="KW-0378">Hydrolase</keyword>
<reference evidence="1 2" key="1">
    <citation type="submission" date="2020-07" db="EMBL/GenBank/DDBJ databases">
        <title>Sequencing the genomes of 1000 actinobacteria strains.</title>
        <authorList>
            <person name="Klenk H.-P."/>
        </authorList>
    </citation>
    <scope>NUCLEOTIDE SEQUENCE [LARGE SCALE GENOMIC DNA]</scope>
    <source>
        <strain evidence="1 2">DSM 15131</strain>
    </source>
</reference>
<dbReference type="GO" id="GO:0005829">
    <property type="term" value="C:cytosol"/>
    <property type="evidence" value="ECO:0007669"/>
    <property type="project" value="TreeGrafter"/>
</dbReference>
<dbReference type="SUPFAM" id="SSF55298">
    <property type="entry name" value="YjgF-like"/>
    <property type="match status" value="1"/>
</dbReference>
<dbReference type="PANTHER" id="PTHR11803:SF39">
    <property type="entry name" value="2-IMINOBUTANOATE_2-IMINOPROPANOATE DEAMINASE"/>
    <property type="match status" value="1"/>
</dbReference>
<dbReference type="Proteomes" id="UP000562045">
    <property type="component" value="Unassembled WGS sequence"/>
</dbReference>
<protein>
    <submittedName>
        <fullName evidence="1">2-iminobutanoate/2-iminopropanoate deaminase</fullName>
        <ecNumber evidence="1">3.5.99.10</ecNumber>
    </submittedName>
</protein>
<proteinExistence type="predicted"/>
<evidence type="ECO:0000313" key="2">
    <source>
        <dbReference type="Proteomes" id="UP000562045"/>
    </source>
</evidence>
<name>A0A7Y9ZIM3_9ACTN</name>
<dbReference type="Pfam" id="PF01042">
    <property type="entry name" value="Ribonuc_L-PSP"/>
    <property type="match status" value="1"/>
</dbReference>
<dbReference type="InterPro" id="IPR035959">
    <property type="entry name" value="RutC-like_sf"/>
</dbReference>
<dbReference type="CDD" id="cd00448">
    <property type="entry name" value="YjgF_YER057c_UK114_family"/>
    <property type="match status" value="1"/>
</dbReference>
<dbReference type="EMBL" id="JACBZM010000001">
    <property type="protein sequence ID" value="NYI45023.1"/>
    <property type="molecule type" value="Genomic_DNA"/>
</dbReference>
<accession>A0A7Y9ZIM3</accession>
<evidence type="ECO:0000313" key="1">
    <source>
        <dbReference type="EMBL" id="NYI45023.1"/>
    </source>
</evidence>
<dbReference type="InterPro" id="IPR006175">
    <property type="entry name" value="YjgF/YER057c/UK114"/>
</dbReference>
<dbReference type="Gene3D" id="3.30.1330.40">
    <property type="entry name" value="RutC-like"/>
    <property type="match status" value="1"/>
</dbReference>